<reference evidence="2" key="1">
    <citation type="journal article" date="2019" name="Int. J. Syst. Evol. Microbiol.">
        <title>The Global Catalogue of Microorganisms (GCM) 10K type strain sequencing project: providing services to taxonomists for standard genome sequencing and annotation.</title>
        <authorList>
            <consortium name="The Broad Institute Genomics Platform"/>
            <consortium name="The Broad Institute Genome Sequencing Center for Infectious Disease"/>
            <person name="Wu L."/>
            <person name="Ma J."/>
        </authorList>
    </citation>
    <scope>NUCLEOTIDE SEQUENCE [LARGE SCALE GENOMIC DNA]</scope>
    <source>
        <strain evidence="2">VKM B-3159</strain>
    </source>
</reference>
<sequence>MKITFLDDWAMAWQADLPCAAIGLVSLREQTPQQYQPTPVK</sequence>
<protein>
    <submittedName>
        <fullName evidence="1">Uncharacterized protein</fullName>
    </submittedName>
</protein>
<dbReference type="RefSeq" id="WP_306390643.1">
    <property type="nucleotide sequence ID" value="NZ_JAVCAP010000036.1"/>
</dbReference>
<evidence type="ECO:0000313" key="2">
    <source>
        <dbReference type="Proteomes" id="UP001225906"/>
    </source>
</evidence>
<gene>
    <name evidence="1" type="ORF">Q9291_13510</name>
</gene>
<dbReference type="Proteomes" id="UP001225906">
    <property type="component" value="Unassembled WGS sequence"/>
</dbReference>
<proteinExistence type="predicted"/>
<comment type="caution">
    <text evidence="1">The sequence shown here is derived from an EMBL/GenBank/DDBJ whole genome shotgun (WGS) entry which is preliminary data.</text>
</comment>
<organism evidence="1 2">
    <name type="scientific">Methylophilus aquaticus</name>
    <dbReference type="NCBI Taxonomy" id="1971610"/>
    <lineage>
        <taxon>Bacteria</taxon>
        <taxon>Pseudomonadati</taxon>
        <taxon>Pseudomonadota</taxon>
        <taxon>Betaproteobacteria</taxon>
        <taxon>Nitrosomonadales</taxon>
        <taxon>Methylophilaceae</taxon>
        <taxon>Methylophilus</taxon>
    </lineage>
</organism>
<dbReference type="EMBL" id="JAVCAP010000036">
    <property type="protein sequence ID" value="MDP8568862.1"/>
    <property type="molecule type" value="Genomic_DNA"/>
</dbReference>
<name>A0ABT9JWA5_9PROT</name>
<accession>A0ABT9JWA5</accession>
<keyword evidence="2" id="KW-1185">Reference proteome</keyword>
<evidence type="ECO:0000313" key="1">
    <source>
        <dbReference type="EMBL" id="MDP8568862.1"/>
    </source>
</evidence>